<protein>
    <recommendedName>
        <fullName evidence="5">Rubredoxin-like domain-containing protein</fullName>
    </recommendedName>
</protein>
<keyword evidence="2" id="KW-0479">Metal-binding</keyword>
<reference evidence="6 7" key="1">
    <citation type="journal article" date="2016" name="Nat. Commun.">
        <title>Thousands of microbial genomes shed light on interconnected biogeochemical processes in an aquifer system.</title>
        <authorList>
            <person name="Anantharaman K."/>
            <person name="Brown C.T."/>
            <person name="Hug L.A."/>
            <person name="Sharon I."/>
            <person name="Castelle C.J."/>
            <person name="Probst A.J."/>
            <person name="Thomas B.C."/>
            <person name="Singh A."/>
            <person name="Wilkins M.J."/>
            <person name="Karaoz U."/>
            <person name="Brodie E.L."/>
            <person name="Williams K.H."/>
            <person name="Hubbard S.S."/>
            <person name="Banfield J.F."/>
        </authorList>
    </citation>
    <scope>NUCLEOTIDE SEQUENCE [LARGE SCALE GENOMIC DNA]</scope>
</reference>
<keyword evidence="4" id="KW-0408">Iron</keyword>
<dbReference type="InterPro" id="IPR024935">
    <property type="entry name" value="Rubredoxin_dom"/>
</dbReference>
<evidence type="ECO:0000259" key="5">
    <source>
        <dbReference type="PROSITE" id="PS50903"/>
    </source>
</evidence>
<dbReference type="PROSITE" id="PS50903">
    <property type="entry name" value="RUBREDOXIN_LIKE"/>
    <property type="match status" value="1"/>
</dbReference>
<dbReference type="STRING" id="1802443.A2117_01460"/>
<evidence type="ECO:0000256" key="4">
    <source>
        <dbReference type="ARBA" id="ARBA00023004"/>
    </source>
</evidence>
<dbReference type="Gene3D" id="2.20.28.10">
    <property type="match status" value="1"/>
</dbReference>
<keyword evidence="1" id="KW-0813">Transport</keyword>
<dbReference type="InterPro" id="IPR018527">
    <property type="entry name" value="Rubredoxin_Fe_BS"/>
</dbReference>
<evidence type="ECO:0000313" key="6">
    <source>
        <dbReference type="EMBL" id="OHA62766.1"/>
    </source>
</evidence>
<dbReference type="InterPro" id="IPR024934">
    <property type="entry name" value="Rubredoxin-like_dom"/>
</dbReference>
<accession>A0A1G2QQI6</accession>
<organism evidence="6 7">
    <name type="scientific">Candidatus Wildermuthbacteria bacterium GWA2_46_15</name>
    <dbReference type="NCBI Taxonomy" id="1802443"/>
    <lineage>
        <taxon>Bacteria</taxon>
        <taxon>Candidatus Wildermuthiibacteriota</taxon>
    </lineage>
</organism>
<dbReference type="Proteomes" id="UP000179245">
    <property type="component" value="Unassembled WGS sequence"/>
</dbReference>
<feature type="domain" description="Rubredoxin-like" evidence="5">
    <location>
        <begin position="1"/>
        <end position="73"/>
    </location>
</feature>
<dbReference type="AlphaFoldDB" id="A0A1G2QQI6"/>
<evidence type="ECO:0000256" key="2">
    <source>
        <dbReference type="ARBA" id="ARBA00022723"/>
    </source>
</evidence>
<gene>
    <name evidence="6" type="ORF">A2117_01460</name>
</gene>
<sequence>MRRYVCKECGYVYDPKEGQLNRISSETLVQDYITSHFETVTPVDNSQVREFSSLLEEWTCPRCGAGKDKFEPEE</sequence>
<dbReference type="Pfam" id="PF00301">
    <property type="entry name" value="Rubredoxin"/>
    <property type="match status" value="2"/>
</dbReference>
<dbReference type="GO" id="GO:0005506">
    <property type="term" value="F:iron ion binding"/>
    <property type="evidence" value="ECO:0007669"/>
    <property type="project" value="InterPro"/>
</dbReference>
<dbReference type="EMBL" id="MHTO01000004">
    <property type="protein sequence ID" value="OHA62766.1"/>
    <property type="molecule type" value="Genomic_DNA"/>
</dbReference>
<evidence type="ECO:0000256" key="3">
    <source>
        <dbReference type="ARBA" id="ARBA00022982"/>
    </source>
</evidence>
<name>A0A1G2QQI6_9BACT</name>
<proteinExistence type="predicted"/>
<evidence type="ECO:0000256" key="1">
    <source>
        <dbReference type="ARBA" id="ARBA00022448"/>
    </source>
</evidence>
<dbReference type="SUPFAM" id="SSF57802">
    <property type="entry name" value="Rubredoxin-like"/>
    <property type="match status" value="1"/>
</dbReference>
<dbReference type="PROSITE" id="PS00202">
    <property type="entry name" value="RUBREDOXIN"/>
    <property type="match status" value="1"/>
</dbReference>
<evidence type="ECO:0000313" key="7">
    <source>
        <dbReference type="Proteomes" id="UP000179245"/>
    </source>
</evidence>
<keyword evidence="3" id="KW-0249">Electron transport</keyword>
<comment type="caution">
    <text evidence="6">The sequence shown here is derived from an EMBL/GenBank/DDBJ whole genome shotgun (WGS) entry which is preliminary data.</text>
</comment>